<keyword evidence="3" id="KW-0444">Lipid biosynthesis</keyword>
<comment type="subcellular location">
    <subcellularLocation>
        <location evidence="1">Endoplasmic reticulum membrane</location>
        <topology evidence="1">Multi-pass membrane protein</topology>
    </subcellularLocation>
</comment>
<organism evidence="12 13">
    <name type="scientific">Phasianus colchicus</name>
    <name type="common">Common pheasant</name>
    <dbReference type="NCBI Taxonomy" id="9054"/>
    <lineage>
        <taxon>Eukaryota</taxon>
        <taxon>Metazoa</taxon>
        <taxon>Chordata</taxon>
        <taxon>Craniata</taxon>
        <taxon>Vertebrata</taxon>
        <taxon>Euteleostomi</taxon>
        <taxon>Archelosauria</taxon>
        <taxon>Archosauria</taxon>
        <taxon>Dinosauria</taxon>
        <taxon>Saurischia</taxon>
        <taxon>Theropoda</taxon>
        <taxon>Coelurosauria</taxon>
        <taxon>Aves</taxon>
        <taxon>Neognathae</taxon>
        <taxon>Galloanserae</taxon>
        <taxon>Galliformes</taxon>
        <taxon>Phasianidae</taxon>
        <taxon>Phasianinae</taxon>
        <taxon>Phasianus</taxon>
    </lineage>
</organism>
<dbReference type="PANTHER" id="PTHR12317:SF36">
    <property type="entry name" value="2-ACYLGLYCEROL O-ACYLTRANSFERASE 3"/>
    <property type="match status" value="1"/>
</dbReference>
<dbReference type="Proteomes" id="UP000472261">
    <property type="component" value="Unplaced"/>
</dbReference>
<accession>A0A669QAM4</accession>
<evidence type="ECO:0000256" key="11">
    <source>
        <dbReference type="SAM" id="Phobius"/>
    </source>
</evidence>
<protein>
    <recommendedName>
        <fullName evidence="14">Acyltransferase</fullName>
    </recommendedName>
</protein>
<keyword evidence="4" id="KW-0808">Transferase</keyword>
<dbReference type="AlphaFoldDB" id="A0A669QAM4"/>
<keyword evidence="6" id="KW-0256">Endoplasmic reticulum</keyword>
<dbReference type="GO" id="GO:0005789">
    <property type="term" value="C:endoplasmic reticulum membrane"/>
    <property type="evidence" value="ECO:0007669"/>
    <property type="project" value="UniProtKB-SubCell"/>
</dbReference>
<keyword evidence="7 11" id="KW-1133">Transmembrane helix</keyword>
<evidence type="ECO:0000256" key="1">
    <source>
        <dbReference type="ARBA" id="ARBA00004477"/>
    </source>
</evidence>
<dbReference type="GO" id="GO:0004144">
    <property type="term" value="F:diacylglycerol O-acyltransferase activity"/>
    <property type="evidence" value="ECO:0007669"/>
    <property type="project" value="TreeGrafter"/>
</dbReference>
<keyword evidence="5 11" id="KW-0812">Transmembrane</keyword>
<evidence type="ECO:0000256" key="10">
    <source>
        <dbReference type="ARBA" id="ARBA00023315"/>
    </source>
</evidence>
<evidence type="ECO:0000256" key="5">
    <source>
        <dbReference type="ARBA" id="ARBA00022692"/>
    </source>
</evidence>
<dbReference type="InterPro" id="IPR007130">
    <property type="entry name" value="DAGAT"/>
</dbReference>
<dbReference type="OMA" id="LLCSRLW"/>
<evidence type="ECO:0000256" key="6">
    <source>
        <dbReference type="ARBA" id="ARBA00022824"/>
    </source>
</evidence>
<dbReference type="PANTHER" id="PTHR12317">
    <property type="entry name" value="DIACYLGLYCEROL O-ACYLTRANSFERASE"/>
    <property type="match status" value="1"/>
</dbReference>
<name>A0A669QAM4_PHACC</name>
<keyword evidence="8" id="KW-0443">Lipid metabolism</keyword>
<keyword evidence="13" id="KW-1185">Reference proteome</keyword>
<evidence type="ECO:0000256" key="8">
    <source>
        <dbReference type="ARBA" id="ARBA00023098"/>
    </source>
</evidence>
<evidence type="ECO:0000256" key="7">
    <source>
        <dbReference type="ARBA" id="ARBA00022989"/>
    </source>
</evidence>
<keyword evidence="10" id="KW-0012">Acyltransferase</keyword>
<evidence type="ECO:0008006" key="14">
    <source>
        <dbReference type="Google" id="ProtNLM"/>
    </source>
</evidence>
<dbReference type="Ensembl" id="ENSPCLT00000022136.1">
    <property type="protein sequence ID" value="ENSPCLP00000016715.1"/>
    <property type="gene ID" value="ENSPCLG00000013734.1"/>
</dbReference>
<reference evidence="12" key="2">
    <citation type="submission" date="2025-09" db="UniProtKB">
        <authorList>
            <consortium name="Ensembl"/>
        </authorList>
    </citation>
    <scope>IDENTIFICATION</scope>
</reference>
<keyword evidence="9 11" id="KW-0472">Membrane</keyword>
<evidence type="ECO:0000256" key="2">
    <source>
        <dbReference type="ARBA" id="ARBA00005420"/>
    </source>
</evidence>
<evidence type="ECO:0000256" key="9">
    <source>
        <dbReference type="ARBA" id="ARBA00023136"/>
    </source>
</evidence>
<comment type="similarity">
    <text evidence="2">Belongs to the diacylglycerol acyltransferase family.</text>
</comment>
<feature type="transmembrane region" description="Helical" evidence="11">
    <location>
        <begin position="18"/>
        <end position="39"/>
    </location>
</feature>
<reference evidence="12" key="1">
    <citation type="submission" date="2025-08" db="UniProtKB">
        <authorList>
            <consortium name="Ensembl"/>
        </authorList>
    </citation>
    <scope>IDENTIFICATION</scope>
</reference>
<evidence type="ECO:0000256" key="4">
    <source>
        <dbReference type="ARBA" id="ARBA00022679"/>
    </source>
</evidence>
<dbReference type="Pfam" id="PF03982">
    <property type="entry name" value="DAGAT"/>
    <property type="match status" value="1"/>
</dbReference>
<evidence type="ECO:0000313" key="13">
    <source>
        <dbReference type="Proteomes" id="UP000472261"/>
    </source>
</evidence>
<evidence type="ECO:0000256" key="3">
    <source>
        <dbReference type="ARBA" id="ARBA00022516"/>
    </source>
</evidence>
<dbReference type="GO" id="GO:0019432">
    <property type="term" value="P:triglyceride biosynthetic process"/>
    <property type="evidence" value="ECO:0007669"/>
    <property type="project" value="TreeGrafter"/>
</dbReference>
<proteinExistence type="inferred from homology"/>
<sequence>GWITWNGKQHLKKGPSSVLLLLALLCSRLWLLAVLYWGWWLWDWNGPERGPRHSRWVRNWKIWEYFCDYFPITVIRTAPLPPHRSYLLAAHPHGVACIGIFGAFVSGGRGAWGGRGGSGGPCPGLKPTLAALGGLFHLPLYREYAMAAGLCPVSRPCLQRVLSQPGQALLIVVGGAAEALDPGDPQCPHITLKGRFGFVRMALRYGTPLVPVFVFGELQALPQISFPEGSWMRRLQRGLKALLGFAPCVWRGRGWLPLLPHAVPLTVVGECGATNGGAG</sequence>
<evidence type="ECO:0000313" key="12">
    <source>
        <dbReference type="Ensembl" id="ENSPCLP00000016715.1"/>
    </source>
</evidence>